<dbReference type="RefSeq" id="WP_084433552.1">
    <property type="nucleotide sequence ID" value="NZ_FWXV01000012.1"/>
</dbReference>
<dbReference type="OrthoDB" id="4339140at2"/>
<keyword evidence="3" id="KW-1185">Reference proteome</keyword>
<proteinExistence type="predicted"/>
<evidence type="ECO:0000313" key="3">
    <source>
        <dbReference type="Proteomes" id="UP000192674"/>
    </source>
</evidence>
<reference evidence="2 3" key="1">
    <citation type="submission" date="2017-04" db="EMBL/GenBank/DDBJ databases">
        <authorList>
            <person name="Afonso C.L."/>
            <person name="Miller P.J."/>
            <person name="Scott M.A."/>
            <person name="Spackman E."/>
            <person name="Goraichik I."/>
            <person name="Dimitrov K.M."/>
            <person name="Suarez D.L."/>
            <person name="Swayne D.E."/>
        </authorList>
    </citation>
    <scope>NUCLEOTIDE SEQUENCE [LARGE SCALE GENOMIC DNA]</scope>
    <source>
        <strain evidence="2 3">DSM 43828</strain>
    </source>
</reference>
<evidence type="ECO:0000256" key="1">
    <source>
        <dbReference type="SAM" id="Phobius"/>
    </source>
</evidence>
<feature type="transmembrane region" description="Helical" evidence="1">
    <location>
        <begin position="431"/>
        <end position="451"/>
    </location>
</feature>
<evidence type="ECO:0000313" key="2">
    <source>
        <dbReference type="EMBL" id="SMD25674.1"/>
    </source>
</evidence>
<feature type="transmembrane region" description="Helical" evidence="1">
    <location>
        <begin position="143"/>
        <end position="164"/>
    </location>
</feature>
<feature type="transmembrane region" description="Helical" evidence="1">
    <location>
        <begin position="170"/>
        <end position="191"/>
    </location>
</feature>
<name>A0A1W2FV51_KIBAR</name>
<feature type="transmembrane region" description="Helical" evidence="1">
    <location>
        <begin position="262"/>
        <end position="282"/>
    </location>
</feature>
<keyword evidence="1" id="KW-0812">Transmembrane</keyword>
<feature type="transmembrane region" description="Helical" evidence="1">
    <location>
        <begin position="399"/>
        <end position="419"/>
    </location>
</feature>
<gene>
    <name evidence="2" type="ORF">SAMN05661093_09258</name>
</gene>
<feature type="transmembrane region" description="Helical" evidence="1">
    <location>
        <begin position="339"/>
        <end position="362"/>
    </location>
</feature>
<accession>A0A1W2FV51</accession>
<keyword evidence="1" id="KW-0472">Membrane</keyword>
<dbReference type="AlphaFoldDB" id="A0A1W2FV51"/>
<protein>
    <submittedName>
        <fullName evidence="2">Uncharacterized protein</fullName>
    </submittedName>
</protein>
<sequence>MSVQKLMLKVSPRVQGAADELHVAAILESEGVNDRIAREEYGHKDVFTLASEVYKRMPAQTPPAAKDAPKPAKEWTIRIIAHGPLYVLPSAVYPAVLMSLGGSAMVIGLVIATAIGWVWGMGMSSVAYQLLGHGRPNAAARMLRWLGLAGLVLAAGVGILLAGLLEGGDAGLVIFVVAQMGYQLACGVLFFYQQEARLAMLMLPVVIIGIVHIVSGYPPDLVLPAVVAGASSAALVLAAATMATFKKPGQTDPRTPAARSEVAIAAVRSACYGALCAAILLFTDARFVAAEFDLAIAVAPLVLGMGAVEWRAHRFVDSANAELHRQRSPEKFKREVWRLFLHELVLCLMILGGLGTALMFVLRGFDALTFHGAILINAHMVLGGAYFVGFVLMRHERYAWLLGALAAVVAANIAAVTFLAKHLAPHGEVSILLYSGVTLLALFLVAVRRGVGRVHHYR</sequence>
<dbReference type="EMBL" id="FWXV01000012">
    <property type="protein sequence ID" value="SMD25674.1"/>
    <property type="molecule type" value="Genomic_DNA"/>
</dbReference>
<organism evidence="2 3">
    <name type="scientific">Kibdelosporangium aridum</name>
    <dbReference type="NCBI Taxonomy" id="2030"/>
    <lineage>
        <taxon>Bacteria</taxon>
        <taxon>Bacillati</taxon>
        <taxon>Actinomycetota</taxon>
        <taxon>Actinomycetes</taxon>
        <taxon>Pseudonocardiales</taxon>
        <taxon>Pseudonocardiaceae</taxon>
        <taxon>Kibdelosporangium</taxon>
    </lineage>
</organism>
<feature type="transmembrane region" description="Helical" evidence="1">
    <location>
        <begin position="106"/>
        <end position="131"/>
    </location>
</feature>
<feature type="transmembrane region" description="Helical" evidence="1">
    <location>
        <begin position="198"/>
        <end position="215"/>
    </location>
</feature>
<dbReference type="Proteomes" id="UP000192674">
    <property type="component" value="Unassembled WGS sequence"/>
</dbReference>
<feature type="transmembrane region" description="Helical" evidence="1">
    <location>
        <begin position="221"/>
        <end position="241"/>
    </location>
</feature>
<feature type="transmembrane region" description="Helical" evidence="1">
    <location>
        <begin position="288"/>
        <end position="308"/>
    </location>
</feature>
<feature type="transmembrane region" description="Helical" evidence="1">
    <location>
        <begin position="368"/>
        <end position="392"/>
    </location>
</feature>
<keyword evidence="1" id="KW-1133">Transmembrane helix</keyword>
<feature type="transmembrane region" description="Helical" evidence="1">
    <location>
        <begin position="79"/>
        <end position="100"/>
    </location>
</feature>